<keyword evidence="2" id="KW-1185">Reference proteome</keyword>
<gene>
    <name evidence="1" type="ORF">MKW98_019166</name>
</gene>
<protein>
    <submittedName>
        <fullName evidence="1">Uncharacterized protein</fullName>
    </submittedName>
</protein>
<dbReference type="AlphaFoldDB" id="A0AAD4XTT0"/>
<name>A0AAD4XTT0_9MAGN</name>
<sequence length="101" mass="11119">MHLPHFPPSGSVYPPPAAATAVVTGIEYSLPQFKVRGNIGNQPTIVAKRSDARRVCITEAIFPIVYHFRYVSYYESSSVSTIFQIYILSVGLCNIKSLNVG</sequence>
<accession>A0AAD4XTT0</accession>
<dbReference type="EMBL" id="JAJJMB010003267">
    <property type="protein sequence ID" value="KAI3948416.1"/>
    <property type="molecule type" value="Genomic_DNA"/>
</dbReference>
<proteinExistence type="predicted"/>
<evidence type="ECO:0000313" key="2">
    <source>
        <dbReference type="Proteomes" id="UP001202328"/>
    </source>
</evidence>
<comment type="caution">
    <text evidence="1">The sequence shown here is derived from an EMBL/GenBank/DDBJ whole genome shotgun (WGS) entry which is preliminary data.</text>
</comment>
<reference evidence="1" key="1">
    <citation type="submission" date="2022-04" db="EMBL/GenBank/DDBJ databases">
        <title>A functionally conserved STORR gene fusion in Papaver species that diverged 16.8 million years ago.</title>
        <authorList>
            <person name="Catania T."/>
        </authorList>
    </citation>
    <scope>NUCLEOTIDE SEQUENCE</scope>
    <source>
        <strain evidence="1">S-188037</strain>
    </source>
</reference>
<evidence type="ECO:0000313" key="1">
    <source>
        <dbReference type="EMBL" id="KAI3948416.1"/>
    </source>
</evidence>
<dbReference type="Proteomes" id="UP001202328">
    <property type="component" value="Unassembled WGS sequence"/>
</dbReference>
<organism evidence="1 2">
    <name type="scientific">Papaver atlanticum</name>
    <dbReference type="NCBI Taxonomy" id="357466"/>
    <lineage>
        <taxon>Eukaryota</taxon>
        <taxon>Viridiplantae</taxon>
        <taxon>Streptophyta</taxon>
        <taxon>Embryophyta</taxon>
        <taxon>Tracheophyta</taxon>
        <taxon>Spermatophyta</taxon>
        <taxon>Magnoliopsida</taxon>
        <taxon>Ranunculales</taxon>
        <taxon>Papaveraceae</taxon>
        <taxon>Papaveroideae</taxon>
        <taxon>Papaver</taxon>
    </lineage>
</organism>